<dbReference type="Proteomes" id="UP000571950">
    <property type="component" value="Unassembled WGS sequence"/>
</dbReference>
<evidence type="ECO:0000313" key="1">
    <source>
        <dbReference type="EMBL" id="MBB3928747.1"/>
    </source>
</evidence>
<comment type="caution">
    <text evidence="1">The sequence shown here is derived from an EMBL/GenBank/DDBJ whole genome shotgun (WGS) entry which is preliminary data.</text>
</comment>
<accession>A0A7W6BS23</accession>
<dbReference type="EMBL" id="JACIDT010000033">
    <property type="protein sequence ID" value="MBB3928747.1"/>
    <property type="molecule type" value="Genomic_DNA"/>
</dbReference>
<protein>
    <submittedName>
        <fullName evidence="1">Uncharacterized protein</fullName>
    </submittedName>
</protein>
<dbReference type="RefSeq" id="WP_188073959.1">
    <property type="nucleotide sequence ID" value="NZ_BSPS01000092.1"/>
</dbReference>
<evidence type="ECO:0000313" key="2">
    <source>
        <dbReference type="Proteomes" id="UP000571950"/>
    </source>
</evidence>
<proteinExistence type="predicted"/>
<dbReference type="AlphaFoldDB" id="A0A7W6BS23"/>
<reference evidence="1 2" key="1">
    <citation type="submission" date="2020-08" db="EMBL/GenBank/DDBJ databases">
        <title>Genomic Encyclopedia of Type Strains, Phase IV (KMG-IV): sequencing the most valuable type-strain genomes for metagenomic binning, comparative biology and taxonomic classification.</title>
        <authorList>
            <person name="Goeker M."/>
        </authorList>
    </citation>
    <scope>NUCLEOTIDE SEQUENCE [LARGE SCALE GENOMIC DNA]</scope>
    <source>
        <strain evidence="1 2">DSM 26189</strain>
    </source>
</reference>
<sequence>MDRTAWEAAIAAERFARATMERYSKEIIQPLYAAQKAGLATLQQVFQAENDWHPYTTAHAQAVNSIILTPAPDLASVVDKIDLGLSDEAFDGSEDADRMLRTIADDIRRLTTQEGA</sequence>
<gene>
    <name evidence="1" type="ORF">GGR43_004492</name>
</gene>
<keyword evidence="2" id="KW-1185">Reference proteome</keyword>
<organism evidence="1 2">
    <name type="scientific">Sphingobium jiangsuense</name>
    <dbReference type="NCBI Taxonomy" id="870476"/>
    <lineage>
        <taxon>Bacteria</taxon>
        <taxon>Pseudomonadati</taxon>
        <taxon>Pseudomonadota</taxon>
        <taxon>Alphaproteobacteria</taxon>
        <taxon>Sphingomonadales</taxon>
        <taxon>Sphingomonadaceae</taxon>
        <taxon>Sphingobium</taxon>
    </lineage>
</organism>
<name>A0A7W6BS23_9SPHN</name>